<accession>A0A1G7YFH8</accession>
<evidence type="ECO:0000313" key="1">
    <source>
        <dbReference type="EMBL" id="SDG95298.1"/>
    </source>
</evidence>
<organism evidence="1 2">
    <name type="scientific">Flavobacterium omnivorum</name>
    <dbReference type="NCBI Taxonomy" id="178355"/>
    <lineage>
        <taxon>Bacteria</taxon>
        <taxon>Pseudomonadati</taxon>
        <taxon>Bacteroidota</taxon>
        <taxon>Flavobacteriia</taxon>
        <taxon>Flavobacteriales</taxon>
        <taxon>Flavobacteriaceae</taxon>
        <taxon>Flavobacterium</taxon>
    </lineage>
</organism>
<dbReference type="Pfam" id="PF14137">
    <property type="entry name" value="DUF4304"/>
    <property type="match status" value="1"/>
</dbReference>
<evidence type="ECO:0008006" key="3">
    <source>
        <dbReference type="Google" id="ProtNLM"/>
    </source>
</evidence>
<dbReference type="EMBL" id="FNDB01000003">
    <property type="protein sequence ID" value="SDG95298.1"/>
    <property type="molecule type" value="Genomic_DNA"/>
</dbReference>
<dbReference type="OrthoDB" id="1097772at2"/>
<proteinExistence type="predicted"/>
<dbReference type="RefSeq" id="WP_091255787.1">
    <property type="nucleotide sequence ID" value="NZ_FNDB01000003.1"/>
</dbReference>
<sequence length="224" mass="26200">MTTRDFQTEFDNLIKEIINPTLKNLGFKKNARNYKKSVNDIVQVFNIQKSQWNSADEITFTFNIGFFNSEIFFETQSRSLPNYPKEYDCFLNVGFAKWYKMNKSISYESLKNEIQSEIETNAVEIFTDYESLKSLSGLIKKKNITENTMGILNMFTFLMKTNNAEDGIKLLKKHYIETLKPKQSTTTFNYPNGQSKTYESTPKINEEAINRLRSIAKLYQINIE</sequence>
<dbReference type="InterPro" id="IPR025412">
    <property type="entry name" value="DUF4304"/>
</dbReference>
<evidence type="ECO:0000313" key="2">
    <source>
        <dbReference type="Proteomes" id="UP000199274"/>
    </source>
</evidence>
<name>A0A1G7YFH8_9FLAO</name>
<dbReference type="AlphaFoldDB" id="A0A1G7YFH8"/>
<dbReference type="STRING" id="178355.SAMN04488062_103185"/>
<protein>
    <recommendedName>
        <fullName evidence="3">DUF4304 domain-containing protein</fullName>
    </recommendedName>
</protein>
<keyword evidence="2" id="KW-1185">Reference proteome</keyword>
<reference evidence="2" key="1">
    <citation type="submission" date="2016-10" db="EMBL/GenBank/DDBJ databases">
        <authorList>
            <person name="Varghese N."/>
            <person name="Submissions S."/>
        </authorList>
    </citation>
    <scope>NUCLEOTIDE SEQUENCE [LARGE SCALE GENOMIC DNA]</scope>
    <source>
        <strain evidence="2">CGMCC 1.2747</strain>
    </source>
</reference>
<dbReference type="Proteomes" id="UP000199274">
    <property type="component" value="Unassembled WGS sequence"/>
</dbReference>
<gene>
    <name evidence="1" type="ORF">SAMN04488062_103185</name>
</gene>